<dbReference type="Proteomes" id="UP000032414">
    <property type="component" value="Chromosome I"/>
</dbReference>
<comment type="subunit">
    <text evidence="6">The basal body constitutes a major portion of the flagellar organelle and consists of four rings (L,P,S, and M) mounted on a central rod.</text>
</comment>
<dbReference type="GO" id="GO:0030288">
    <property type="term" value="C:outer membrane-bounded periplasmic space"/>
    <property type="evidence" value="ECO:0007669"/>
    <property type="project" value="InterPro"/>
</dbReference>
<evidence type="ECO:0000313" key="9">
    <source>
        <dbReference type="Proteomes" id="UP000032414"/>
    </source>
</evidence>
<comment type="subcellular location">
    <subcellularLocation>
        <location evidence="2 6">Bacterial flagellum basal body</location>
    </subcellularLocation>
</comment>
<dbReference type="GO" id="GO:0009428">
    <property type="term" value="C:bacterial-type flagellum basal body, distal rod, P ring"/>
    <property type="evidence" value="ECO:0007669"/>
    <property type="project" value="InterPro"/>
</dbReference>
<dbReference type="PATRIC" id="fig|451.8.peg.2923"/>
<name>A0A098GJE6_LEGMI</name>
<gene>
    <name evidence="6 7" type="primary">flgI</name>
    <name evidence="7" type="ORF">LMI_2358</name>
    <name evidence="8" type="ORF">SAMN02982997_01835</name>
</gene>
<dbReference type="GO" id="GO:0005198">
    <property type="term" value="F:structural molecule activity"/>
    <property type="evidence" value="ECO:0007669"/>
    <property type="project" value="InterPro"/>
</dbReference>
<evidence type="ECO:0000256" key="6">
    <source>
        <dbReference type="HAMAP-Rule" id="MF_00416"/>
    </source>
</evidence>
<keyword evidence="4" id="KW-0732">Signal</keyword>
<reference evidence="9" key="1">
    <citation type="submission" date="2014-09" db="EMBL/GenBank/DDBJ databases">
        <authorList>
            <person name="Gomez-Valero L."/>
        </authorList>
    </citation>
    <scope>NUCLEOTIDE SEQUENCE [LARGE SCALE GENOMIC DNA]</scope>
    <source>
        <strain evidence="9">ATCC33218</strain>
    </source>
</reference>
<reference evidence="8 10" key="3">
    <citation type="submission" date="2016-10" db="EMBL/GenBank/DDBJ databases">
        <authorList>
            <person name="Varghese N."/>
            <person name="Submissions S."/>
        </authorList>
    </citation>
    <scope>NUCLEOTIDE SEQUENCE [LARGE SCALE GENOMIC DNA]</scope>
    <source>
        <strain evidence="8 10">ATCC 33218</strain>
    </source>
</reference>
<dbReference type="OrthoDB" id="9786431at2"/>
<dbReference type="EMBL" id="LN614830">
    <property type="protein sequence ID" value="CEG61626.1"/>
    <property type="molecule type" value="Genomic_DNA"/>
</dbReference>
<dbReference type="EMBL" id="FMVN01000008">
    <property type="protein sequence ID" value="SCY47495.1"/>
    <property type="molecule type" value="Genomic_DNA"/>
</dbReference>
<dbReference type="AlphaFoldDB" id="A0A098GJE6"/>
<keyword evidence="7" id="KW-0969">Cilium</keyword>
<proteinExistence type="inferred from homology"/>
<dbReference type="RefSeq" id="WP_045099835.1">
    <property type="nucleotide sequence ID" value="NZ_CP020614.1"/>
</dbReference>
<reference evidence="7" key="2">
    <citation type="submission" date="2014-09" db="EMBL/GenBank/DDBJ databases">
        <authorList>
            <person name="GOMEZ-VALERO Laura"/>
        </authorList>
    </citation>
    <scope>NUCLEOTIDE SEQUENCE</scope>
    <source>
        <strain evidence="7">ATCC33218</strain>
    </source>
</reference>
<comment type="similarity">
    <text evidence="3 6">Belongs to the FlgI family.</text>
</comment>
<sequence>MEKLRLRPFRHSLNWLLISLILALSFISSHATVRLKSIAHVSGLQENPITGYGLVIGLAGSGDSRRNKDTTQAIANLLQTFGVNINPNEVNSRNSATVIVTASIPSHAHQGDKLDVNVASLGDAKSLLGGTLLVTPLKGPDNQVYALAQGPISIGGFKYDFYGNVIQKNHPTTGLIPSGAVVEKTIHNELINKEGELHIILNRPDFTTADHVESTLNQQFGANIAFARTAQDIEIHPPAAAKKHFIRFISQLENIVIEPDNLPTVVVNERTGVVIAGADVKIDPVTISHGNLQIAIATAYNISQPTLLSDVSREVHTAITPSSNINVKETTANSVTLSNGATIADLIASLTKAQTSTRDIIAILQSLQRARALHAELVIQ</sequence>
<evidence type="ECO:0000313" key="8">
    <source>
        <dbReference type="EMBL" id="SCY47495.1"/>
    </source>
</evidence>
<organism evidence="7 9">
    <name type="scientific">Legionella micdadei</name>
    <name type="common">Tatlockia micdadei</name>
    <dbReference type="NCBI Taxonomy" id="451"/>
    <lineage>
        <taxon>Bacteria</taxon>
        <taxon>Pseudomonadati</taxon>
        <taxon>Pseudomonadota</taxon>
        <taxon>Gammaproteobacteria</taxon>
        <taxon>Legionellales</taxon>
        <taxon>Legionellaceae</taxon>
        <taxon>Legionella</taxon>
    </lineage>
</organism>
<evidence type="ECO:0000256" key="5">
    <source>
        <dbReference type="ARBA" id="ARBA00023143"/>
    </source>
</evidence>
<evidence type="ECO:0000256" key="2">
    <source>
        <dbReference type="ARBA" id="ARBA00004117"/>
    </source>
</evidence>
<dbReference type="NCBIfam" id="NF003676">
    <property type="entry name" value="PRK05303.1"/>
    <property type="match status" value="1"/>
</dbReference>
<keyword evidence="7" id="KW-0966">Cell projection</keyword>
<dbReference type="Proteomes" id="UP000182998">
    <property type="component" value="Unassembled WGS sequence"/>
</dbReference>
<dbReference type="HAMAP" id="MF_00416">
    <property type="entry name" value="FlgI"/>
    <property type="match status" value="1"/>
</dbReference>
<keyword evidence="5 6" id="KW-0975">Bacterial flagellum</keyword>
<accession>A0A098GJE6</accession>
<keyword evidence="7" id="KW-0282">Flagellum</keyword>
<dbReference type="PRINTS" id="PR01010">
    <property type="entry name" value="FLGPRINGFLGI"/>
</dbReference>
<protein>
    <recommendedName>
        <fullName evidence="6">Flagellar P-ring protein</fullName>
    </recommendedName>
    <alternativeName>
        <fullName evidence="6">Basal body P-ring protein</fullName>
    </alternativeName>
</protein>
<dbReference type="InterPro" id="IPR001782">
    <property type="entry name" value="Flag_FlgI"/>
</dbReference>
<evidence type="ECO:0000256" key="4">
    <source>
        <dbReference type="ARBA" id="ARBA00022729"/>
    </source>
</evidence>
<dbReference type="Pfam" id="PF02119">
    <property type="entry name" value="FlgI"/>
    <property type="match status" value="1"/>
</dbReference>
<evidence type="ECO:0000313" key="10">
    <source>
        <dbReference type="Proteomes" id="UP000182998"/>
    </source>
</evidence>
<dbReference type="PANTHER" id="PTHR30381:SF0">
    <property type="entry name" value="FLAGELLAR P-RING PROTEIN"/>
    <property type="match status" value="1"/>
</dbReference>
<keyword evidence="10" id="KW-1185">Reference proteome</keyword>
<evidence type="ECO:0000256" key="3">
    <source>
        <dbReference type="ARBA" id="ARBA00008994"/>
    </source>
</evidence>
<dbReference type="KEGG" id="tmc:LMI_2358"/>
<dbReference type="GO" id="GO:0071973">
    <property type="term" value="P:bacterial-type flagellum-dependent cell motility"/>
    <property type="evidence" value="ECO:0007669"/>
    <property type="project" value="InterPro"/>
</dbReference>
<dbReference type="PANTHER" id="PTHR30381">
    <property type="entry name" value="FLAGELLAR P-RING PERIPLASMIC PROTEIN FLGI"/>
    <property type="match status" value="1"/>
</dbReference>
<dbReference type="HOGENOM" id="CLU_045235_1_0_6"/>
<evidence type="ECO:0000256" key="1">
    <source>
        <dbReference type="ARBA" id="ARBA00002591"/>
    </source>
</evidence>
<evidence type="ECO:0000313" key="7">
    <source>
        <dbReference type="EMBL" id="CEG61626.1"/>
    </source>
</evidence>
<dbReference type="STRING" id="451.B6N58_04370"/>
<comment type="function">
    <text evidence="1 6">Assembles around the rod to form the L-ring and probably protects the motor/basal body from shearing forces during rotation.</text>
</comment>